<comment type="subcellular location">
    <subcellularLocation>
        <location evidence="8">Cell membrane</location>
        <topology evidence="8">Peripheral membrane protein</topology>
    </subcellularLocation>
    <subcellularLocation>
        <location evidence="1">Membrane</location>
    </subcellularLocation>
</comment>
<name>A0A9D1JU58_9FIRM</name>
<sequence>MTQTARTYGEALYELALEEGLTAQLQEQLAAVAAILRENPQYVRLLSLPSLPKAERCAALDESFGPQVHPYLLNFMKILTENGTIRQLPGCEEAYRRRFNEDNGILEVTAVTAVALQEDLKEKLQAALERRTGKTIHLTTRVDERLLGGVRLETEGLRLDGTVRNRLDELQALLRGAAL</sequence>
<evidence type="ECO:0000256" key="2">
    <source>
        <dbReference type="ARBA" id="ARBA00022448"/>
    </source>
</evidence>
<dbReference type="NCBIfam" id="TIGR01145">
    <property type="entry name" value="ATP_synt_delta"/>
    <property type="match status" value="1"/>
</dbReference>
<evidence type="ECO:0000256" key="7">
    <source>
        <dbReference type="ARBA" id="ARBA00023310"/>
    </source>
</evidence>
<accession>A0A9D1JU58</accession>
<keyword evidence="7 8" id="KW-0066">ATP synthesis</keyword>
<dbReference type="PANTHER" id="PTHR11910">
    <property type="entry name" value="ATP SYNTHASE DELTA CHAIN"/>
    <property type="match status" value="1"/>
</dbReference>
<proteinExistence type="inferred from homology"/>
<keyword evidence="2 8" id="KW-0813">Transport</keyword>
<dbReference type="EMBL" id="DVJJ01000133">
    <property type="protein sequence ID" value="HIS65438.1"/>
    <property type="molecule type" value="Genomic_DNA"/>
</dbReference>
<evidence type="ECO:0000256" key="3">
    <source>
        <dbReference type="ARBA" id="ARBA00022781"/>
    </source>
</evidence>
<dbReference type="PROSITE" id="PS00389">
    <property type="entry name" value="ATPASE_DELTA"/>
    <property type="match status" value="1"/>
</dbReference>
<evidence type="ECO:0000256" key="4">
    <source>
        <dbReference type="ARBA" id="ARBA00023065"/>
    </source>
</evidence>
<evidence type="ECO:0000256" key="6">
    <source>
        <dbReference type="ARBA" id="ARBA00023196"/>
    </source>
</evidence>
<dbReference type="Gene3D" id="1.10.520.20">
    <property type="entry name" value="N-terminal domain of the delta subunit of the F1F0-ATP synthase"/>
    <property type="match status" value="1"/>
</dbReference>
<comment type="caution">
    <text evidence="9">The sequence shown here is derived from an EMBL/GenBank/DDBJ whole genome shotgun (WGS) entry which is preliminary data.</text>
</comment>
<dbReference type="GO" id="GO:0046933">
    <property type="term" value="F:proton-transporting ATP synthase activity, rotational mechanism"/>
    <property type="evidence" value="ECO:0007669"/>
    <property type="project" value="UniProtKB-UniRule"/>
</dbReference>
<dbReference type="Proteomes" id="UP000886741">
    <property type="component" value="Unassembled WGS sequence"/>
</dbReference>
<dbReference type="InterPro" id="IPR026015">
    <property type="entry name" value="ATP_synth_OSCP/delta_N_sf"/>
</dbReference>
<keyword evidence="6 8" id="KW-0139">CF(1)</keyword>
<dbReference type="PRINTS" id="PR00125">
    <property type="entry name" value="ATPASEDELTA"/>
</dbReference>
<comment type="function">
    <text evidence="8">This protein is part of the stalk that links CF(0) to CF(1). It either transmits conformational changes from CF(0) to CF(1) or is implicated in proton conduction.</text>
</comment>
<dbReference type="Pfam" id="PF00213">
    <property type="entry name" value="OSCP"/>
    <property type="match status" value="1"/>
</dbReference>
<dbReference type="SUPFAM" id="SSF47928">
    <property type="entry name" value="N-terminal domain of the delta subunit of the F1F0-ATP synthase"/>
    <property type="match status" value="1"/>
</dbReference>
<evidence type="ECO:0000256" key="8">
    <source>
        <dbReference type="HAMAP-Rule" id="MF_01416"/>
    </source>
</evidence>
<evidence type="ECO:0000256" key="1">
    <source>
        <dbReference type="ARBA" id="ARBA00004370"/>
    </source>
</evidence>
<organism evidence="9 10">
    <name type="scientific">Candidatus Avoscillospira avistercoris</name>
    <dbReference type="NCBI Taxonomy" id="2840707"/>
    <lineage>
        <taxon>Bacteria</taxon>
        <taxon>Bacillati</taxon>
        <taxon>Bacillota</taxon>
        <taxon>Clostridia</taxon>
        <taxon>Eubacteriales</taxon>
        <taxon>Oscillospiraceae</taxon>
        <taxon>Oscillospiraceae incertae sedis</taxon>
        <taxon>Candidatus Avoscillospira</taxon>
    </lineage>
</organism>
<keyword evidence="8" id="KW-1003">Cell membrane</keyword>
<dbReference type="GO" id="GO:0045259">
    <property type="term" value="C:proton-transporting ATP synthase complex"/>
    <property type="evidence" value="ECO:0007669"/>
    <property type="project" value="UniProtKB-KW"/>
</dbReference>
<keyword evidence="5 8" id="KW-0472">Membrane</keyword>
<comment type="function">
    <text evidence="8">F(1)F(0) ATP synthase produces ATP from ADP in the presence of a proton or sodium gradient. F-type ATPases consist of two structural domains, F(1) containing the extramembraneous catalytic core and F(0) containing the membrane proton channel, linked together by a central stalk and a peripheral stalk. During catalysis, ATP synthesis in the catalytic domain of F(1) is coupled via a rotary mechanism of the central stalk subunits to proton translocation.</text>
</comment>
<dbReference type="InterPro" id="IPR000711">
    <property type="entry name" value="ATPase_OSCP/dsu"/>
</dbReference>
<dbReference type="AlphaFoldDB" id="A0A9D1JU58"/>
<evidence type="ECO:0000256" key="5">
    <source>
        <dbReference type="ARBA" id="ARBA00023136"/>
    </source>
</evidence>
<gene>
    <name evidence="8 9" type="primary">atpH</name>
    <name evidence="9" type="ORF">IAA83_08735</name>
</gene>
<keyword evidence="4 8" id="KW-0406">Ion transport</keyword>
<comment type="similarity">
    <text evidence="8">Belongs to the ATPase delta chain family.</text>
</comment>
<evidence type="ECO:0000313" key="9">
    <source>
        <dbReference type="EMBL" id="HIS65438.1"/>
    </source>
</evidence>
<reference evidence="9" key="2">
    <citation type="journal article" date="2021" name="PeerJ">
        <title>Extensive microbial diversity within the chicken gut microbiome revealed by metagenomics and culture.</title>
        <authorList>
            <person name="Gilroy R."/>
            <person name="Ravi A."/>
            <person name="Getino M."/>
            <person name="Pursley I."/>
            <person name="Horton D.L."/>
            <person name="Alikhan N.F."/>
            <person name="Baker D."/>
            <person name="Gharbi K."/>
            <person name="Hall N."/>
            <person name="Watson M."/>
            <person name="Adriaenssens E.M."/>
            <person name="Foster-Nyarko E."/>
            <person name="Jarju S."/>
            <person name="Secka A."/>
            <person name="Antonio M."/>
            <person name="Oren A."/>
            <person name="Chaudhuri R.R."/>
            <person name="La Ragione R."/>
            <person name="Hildebrand F."/>
            <person name="Pallen M.J."/>
        </authorList>
    </citation>
    <scope>NUCLEOTIDE SEQUENCE</scope>
    <source>
        <strain evidence="9">ChiBcec16-1751</strain>
    </source>
</reference>
<keyword evidence="3 8" id="KW-0375">Hydrogen ion transport</keyword>
<dbReference type="HAMAP" id="MF_01416">
    <property type="entry name" value="ATP_synth_delta_bact"/>
    <property type="match status" value="1"/>
</dbReference>
<protein>
    <recommendedName>
        <fullName evidence="8">ATP synthase subunit delta</fullName>
    </recommendedName>
    <alternativeName>
        <fullName evidence="8">ATP synthase F(1) sector subunit delta</fullName>
    </alternativeName>
    <alternativeName>
        <fullName evidence="8">F-type ATPase subunit delta</fullName>
        <shortName evidence="8">F-ATPase subunit delta</shortName>
    </alternativeName>
</protein>
<evidence type="ECO:0000313" key="10">
    <source>
        <dbReference type="Proteomes" id="UP000886741"/>
    </source>
</evidence>
<dbReference type="InterPro" id="IPR020781">
    <property type="entry name" value="ATPase_OSCP/d_CS"/>
</dbReference>
<dbReference type="GO" id="GO:0005886">
    <property type="term" value="C:plasma membrane"/>
    <property type="evidence" value="ECO:0007669"/>
    <property type="project" value="UniProtKB-SubCell"/>
</dbReference>
<reference evidence="9" key="1">
    <citation type="submission" date="2020-10" db="EMBL/GenBank/DDBJ databases">
        <authorList>
            <person name="Gilroy R."/>
        </authorList>
    </citation>
    <scope>NUCLEOTIDE SEQUENCE</scope>
    <source>
        <strain evidence="9">ChiBcec16-1751</strain>
    </source>
</reference>